<dbReference type="PANTHER" id="PTHR12294">
    <property type="entry name" value="EF HAND DOMAIN FAMILY A1,A2-RELATED"/>
    <property type="match status" value="1"/>
</dbReference>
<evidence type="ECO:0000256" key="3">
    <source>
        <dbReference type="ARBA" id="ARBA00022448"/>
    </source>
</evidence>
<dbReference type="SMART" id="SM00054">
    <property type="entry name" value="EFh"/>
    <property type="match status" value="3"/>
</dbReference>
<reference evidence="16 17" key="1">
    <citation type="submission" date="2017-08" db="EMBL/GenBank/DDBJ databases">
        <title>Acidophilic green algal genome provides insights into adaptation to an acidic environment.</title>
        <authorList>
            <person name="Hirooka S."/>
            <person name="Hirose Y."/>
            <person name="Kanesaki Y."/>
            <person name="Higuchi S."/>
            <person name="Fujiwara T."/>
            <person name="Onuma R."/>
            <person name="Era A."/>
            <person name="Ohbayashi R."/>
            <person name="Uzuka A."/>
            <person name="Nozaki H."/>
            <person name="Yoshikawa H."/>
            <person name="Miyagishima S.Y."/>
        </authorList>
    </citation>
    <scope>NUCLEOTIDE SEQUENCE [LARGE SCALE GENOMIC DNA]</scope>
    <source>
        <strain evidence="16 17">NIES-2499</strain>
    </source>
</reference>
<keyword evidence="17" id="KW-1185">Reference proteome</keyword>
<dbReference type="InterPro" id="IPR018247">
    <property type="entry name" value="EF_Hand_1_Ca_BS"/>
</dbReference>
<evidence type="ECO:0000256" key="1">
    <source>
        <dbReference type="ARBA" id="ARBA00004273"/>
    </source>
</evidence>
<dbReference type="Pfam" id="PF13202">
    <property type="entry name" value="EF-hand_5"/>
    <property type="match status" value="1"/>
</dbReference>
<dbReference type="OrthoDB" id="186625at2759"/>
<protein>
    <recommendedName>
        <fullName evidence="15">EF-hand domain-containing protein</fullName>
    </recommendedName>
</protein>
<dbReference type="InterPro" id="IPR002048">
    <property type="entry name" value="EF_hand_dom"/>
</dbReference>
<organism evidence="16 17">
    <name type="scientific">Chlamydomonas eustigma</name>
    <dbReference type="NCBI Taxonomy" id="1157962"/>
    <lineage>
        <taxon>Eukaryota</taxon>
        <taxon>Viridiplantae</taxon>
        <taxon>Chlorophyta</taxon>
        <taxon>core chlorophytes</taxon>
        <taxon>Chlorophyceae</taxon>
        <taxon>CS clade</taxon>
        <taxon>Chlamydomonadales</taxon>
        <taxon>Chlamydomonadaceae</taxon>
        <taxon>Chlamydomonas</taxon>
    </lineage>
</organism>
<feature type="region of interest" description="Disordered" evidence="14">
    <location>
        <begin position="143"/>
        <end position="165"/>
    </location>
</feature>
<sequence length="444" mass="49843">MFSVCNILFAYRKLAQGAAKALSLYRSYQRPACHGTLHSKPFVVTSEQCEVSLPWSLSFLCLPVIASSVVYAESTAESAKDSDNCFLSLKTRQRLFFAYEKRIRDNSPLDKVFEYFSSKEEGGIKVMMPQDMLRAVVPTYPASKSNTDRAGSLPGEREPTDTQASRKNDVANKFFLQFDLDGDGSVSYLEFLLLLTLVSISKDDVAVIFDIVDEDSSGAIDIDEFNVIMRLMNKRAHMHSNQKGSIFGRSKLIKAEYSGKDLEEVSAGSLLVSFFGEDGKGKMLLKTFKSFLGKLHDELIKLEFQHYMPDDEDNCIPGIDFARSLAASASLTQVYTLLDRIEVMDARLLNAKISFKEFEDIYRMQCNLRPLKVALEFLHQLGRPITKQEMSKIVTRFTSVRLTDQVLDIIMVVFGDGNQSLEVAAFIDAMARKLNSVHASKFAS</sequence>
<keyword evidence="9" id="KW-0809">Transit peptide</keyword>
<accession>A0A250XLD5</accession>
<dbReference type="STRING" id="1157962.A0A250XLD5"/>
<evidence type="ECO:0000313" key="16">
    <source>
        <dbReference type="EMBL" id="GAX83915.1"/>
    </source>
</evidence>
<evidence type="ECO:0000256" key="14">
    <source>
        <dbReference type="SAM" id="MobiDB-lite"/>
    </source>
</evidence>
<dbReference type="AlphaFoldDB" id="A0A250XLD5"/>
<name>A0A250XLD5_9CHLO</name>
<evidence type="ECO:0000256" key="13">
    <source>
        <dbReference type="ARBA" id="ARBA00038333"/>
    </source>
</evidence>
<dbReference type="EMBL" id="BEGY01000111">
    <property type="protein sequence ID" value="GAX83915.1"/>
    <property type="molecule type" value="Genomic_DNA"/>
</dbReference>
<comment type="similarity">
    <text evidence="13">Belongs to the MICU1 family. MICU1 subfamily.</text>
</comment>
<keyword evidence="11" id="KW-0496">Mitochondrion</keyword>
<keyword evidence="6" id="KW-0677">Repeat</keyword>
<dbReference type="InterPro" id="IPR039800">
    <property type="entry name" value="MICU1/2/3"/>
</dbReference>
<comment type="subcellular location">
    <subcellularLocation>
        <location evidence="1">Mitochondrion inner membrane</location>
    </subcellularLocation>
    <subcellularLocation>
        <location evidence="2">Mitochondrion intermembrane space</location>
    </subcellularLocation>
</comment>
<feature type="domain" description="EF-hand" evidence="15">
    <location>
        <begin position="200"/>
        <end position="235"/>
    </location>
</feature>
<evidence type="ECO:0000256" key="7">
    <source>
        <dbReference type="ARBA" id="ARBA00022792"/>
    </source>
</evidence>
<dbReference type="GO" id="GO:0051560">
    <property type="term" value="P:mitochondrial calcium ion homeostasis"/>
    <property type="evidence" value="ECO:0007669"/>
    <property type="project" value="TreeGrafter"/>
</dbReference>
<dbReference type="SUPFAM" id="SSF47473">
    <property type="entry name" value="EF-hand"/>
    <property type="match status" value="2"/>
</dbReference>
<dbReference type="GO" id="GO:0005509">
    <property type="term" value="F:calcium ion binding"/>
    <property type="evidence" value="ECO:0007669"/>
    <property type="project" value="InterPro"/>
</dbReference>
<evidence type="ECO:0000259" key="15">
    <source>
        <dbReference type="PROSITE" id="PS50222"/>
    </source>
</evidence>
<evidence type="ECO:0000256" key="4">
    <source>
        <dbReference type="ARBA" id="ARBA00022568"/>
    </source>
</evidence>
<evidence type="ECO:0000256" key="2">
    <source>
        <dbReference type="ARBA" id="ARBA00004569"/>
    </source>
</evidence>
<keyword evidence="10" id="KW-0406">Ion transport</keyword>
<dbReference type="InterPro" id="IPR011992">
    <property type="entry name" value="EF-hand-dom_pair"/>
</dbReference>
<keyword evidence="5" id="KW-0479">Metal-binding</keyword>
<dbReference type="PROSITE" id="PS00018">
    <property type="entry name" value="EF_HAND_1"/>
    <property type="match status" value="1"/>
</dbReference>
<dbReference type="PANTHER" id="PTHR12294:SF1">
    <property type="entry name" value="CALCIUM UPTAKE PROTEIN 1, MITOCHONDRIAL"/>
    <property type="match status" value="1"/>
</dbReference>
<evidence type="ECO:0000256" key="9">
    <source>
        <dbReference type="ARBA" id="ARBA00022946"/>
    </source>
</evidence>
<keyword evidence="4" id="KW-0109">Calcium transport</keyword>
<evidence type="ECO:0000256" key="6">
    <source>
        <dbReference type="ARBA" id="ARBA00022737"/>
    </source>
</evidence>
<dbReference type="GO" id="GO:0005758">
    <property type="term" value="C:mitochondrial intermembrane space"/>
    <property type="evidence" value="ECO:0007669"/>
    <property type="project" value="UniProtKB-SubCell"/>
</dbReference>
<evidence type="ECO:0000256" key="11">
    <source>
        <dbReference type="ARBA" id="ARBA00023128"/>
    </source>
</evidence>
<dbReference type="Proteomes" id="UP000232323">
    <property type="component" value="Unassembled WGS sequence"/>
</dbReference>
<dbReference type="Pfam" id="PF12763">
    <property type="entry name" value="EH"/>
    <property type="match status" value="1"/>
</dbReference>
<dbReference type="GO" id="GO:1990246">
    <property type="term" value="C:uniplex complex"/>
    <property type="evidence" value="ECO:0007669"/>
    <property type="project" value="TreeGrafter"/>
</dbReference>
<keyword evidence="12" id="KW-0472">Membrane</keyword>
<dbReference type="InterPro" id="IPR000261">
    <property type="entry name" value="EH_dom"/>
</dbReference>
<keyword evidence="3" id="KW-0813">Transport</keyword>
<keyword evidence="7" id="KW-0999">Mitochondrion inner membrane</keyword>
<dbReference type="PROSITE" id="PS50222">
    <property type="entry name" value="EF_HAND_2"/>
    <property type="match status" value="1"/>
</dbReference>
<evidence type="ECO:0000256" key="5">
    <source>
        <dbReference type="ARBA" id="ARBA00022723"/>
    </source>
</evidence>
<dbReference type="Gene3D" id="1.10.238.10">
    <property type="entry name" value="EF-hand"/>
    <property type="match status" value="2"/>
</dbReference>
<evidence type="ECO:0000256" key="10">
    <source>
        <dbReference type="ARBA" id="ARBA00023065"/>
    </source>
</evidence>
<evidence type="ECO:0000313" key="17">
    <source>
        <dbReference type="Proteomes" id="UP000232323"/>
    </source>
</evidence>
<evidence type="ECO:0000256" key="12">
    <source>
        <dbReference type="ARBA" id="ARBA00023136"/>
    </source>
</evidence>
<evidence type="ECO:0000256" key="8">
    <source>
        <dbReference type="ARBA" id="ARBA00022837"/>
    </source>
</evidence>
<comment type="caution">
    <text evidence="16">The sequence shown here is derived from an EMBL/GenBank/DDBJ whole genome shotgun (WGS) entry which is preliminary data.</text>
</comment>
<keyword evidence="8" id="KW-0106">Calcium</keyword>
<gene>
    <name evidence="16" type="ORF">CEUSTIGMA_g11339.t1</name>
</gene>
<proteinExistence type="inferred from homology"/>
<feature type="compositionally biased region" description="Basic and acidic residues" evidence="14">
    <location>
        <begin position="155"/>
        <end position="165"/>
    </location>
</feature>
<dbReference type="GO" id="GO:0036444">
    <property type="term" value="P:calcium import into the mitochondrion"/>
    <property type="evidence" value="ECO:0007669"/>
    <property type="project" value="TreeGrafter"/>
</dbReference>